<proteinExistence type="predicted"/>
<keyword evidence="3" id="KW-0472">Membrane</keyword>
<dbReference type="STRING" id="1332188.L336_1027"/>
<dbReference type="Gene3D" id="3.30.565.40">
    <property type="entry name" value="Fervidobacterium nodosum Rt17-B1 like"/>
    <property type="match status" value="1"/>
</dbReference>
<dbReference type="PROSITE" id="PS51677">
    <property type="entry name" value="NODB"/>
    <property type="match status" value="1"/>
</dbReference>
<dbReference type="PANTHER" id="PTHR10587">
    <property type="entry name" value="GLYCOSYL TRANSFERASE-RELATED"/>
    <property type="match status" value="1"/>
</dbReference>
<dbReference type="GO" id="GO:0004099">
    <property type="term" value="F:chitin deacetylase activity"/>
    <property type="evidence" value="ECO:0007669"/>
    <property type="project" value="UniProtKB-EC"/>
</dbReference>
<sequence length="479" mass="53885">MRRRARRARFPWALVIIVSIISGTALFFVVSWLRPVTEAINEQYFWVDARYEGVKSKVTSVSSRHITMMVEYPEMDNKMITASVRSYLDERKTQFLRDVEGARMIVPRPMSKLNATYQLTNKGTDTISILIQSRSEVGGSSPRTDVRAWTFDLKTGKEITLRDLYGQKSTDGIARTKLYLKQKLMARLEVTNEYDDRLVNKVFDSPSFGSFVITNPHTIQFSFGQGVIASEAAGAIDVSLPIDNLQLFLQTDQARKLLDIVSIDQIPEYQPLKNGDVDCSKLKCIALTFDDGPSNYTNQVLDALQRYHAHASFFVIGQNIDKHRDVLKRASDTGNTIGNHSWGHPSLSYLTPARINDELTRTNNAIKQVTGKDTPYMRPPNGAINHTVYTVLVERKMTAIMWSVDTRDWADRNTDIVYNRVIAGAKPGAIIILHDIHQTSVAAVPRILETLTKQGYVFVSIEQLFGPNGSPGKSIYSAN</sequence>
<dbReference type="InterPro" id="IPR011330">
    <property type="entry name" value="Glyco_hydro/deAcase_b/a-brl"/>
</dbReference>
<dbReference type="GO" id="GO:0016020">
    <property type="term" value="C:membrane"/>
    <property type="evidence" value="ECO:0007669"/>
    <property type="project" value="TreeGrafter"/>
</dbReference>
<evidence type="ECO:0000313" key="6">
    <source>
        <dbReference type="Proteomes" id="UP000013893"/>
    </source>
</evidence>
<dbReference type="CDD" id="cd10954">
    <property type="entry name" value="CE4_CtAXE_like"/>
    <property type="match status" value="1"/>
</dbReference>
<evidence type="ECO:0000256" key="2">
    <source>
        <dbReference type="ARBA" id="ARBA00022801"/>
    </source>
</evidence>
<dbReference type="KEGG" id="saal:L336_1027"/>
<dbReference type="SUPFAM" id="SSF88713">
    <property type="entry name" value="Glycoside hydrolase/deacetylase"/>
    <property type="match status" value="1"/>
</dbReference>
<accession>R4PZP4</accession>
<keyword evidence="3" id="KW-1133">Transmembrane helix</keyword>
<keyword evidence="1" id="KW-0479">Metal-binding</keyword>
<gene>
    <name evidence="5" type="ORF">L336_1027</name>
</gene>
<dbReference type="PANTHER" id="PTHR10587:SF133">
    <property type="entry name" value="CHITIN DEACETYLASE 1-RELATED"/>
    <property type="match status" value="1"/>
</dbReference>
<organism evidence="5 6">
    <name type="scientific">Candidatus Saccharimonas aalborgensis</name>
    <dbReference type="NCBI Taxonomy" id="1332188"/>
    <lineage>
        <taxon>Bacteria</taxon>
        <taxon>Candidatus Saccharimonadota</taxon>
        <taxon>Candidatus Saccharimonadia</taxon>
        <taxon>Candidatus Saccharimonadales</taxon>
        <taxon>Candidatus Saccharimonadaceae</taxon>
        <taxon>Candidatus Saccharimonas</taxon>
    </lineage>
</organism>
<dbReference type="OrthoDB" id="9763050at2"/>
<reference evidence="5 6" key="1">
    <citation type="journal article" date="2013" name="Nat. Biotechnol.">
        <title>Genome sequences of rare, uncultured bacteria obtained by differential coverage binning of multiple metagenomes.</title>
        <authorList>
            <person name="Albertsen M."/>
            <person name="Hugenholtz P."/>
            <person name="Skarshewski A."/>
            <person name="Nielsen K.L."/>
            <person name="Tyson G.W."/>
            <person name="Nielsen P.H."/>
        </authorList>
    </citation>
    <scope>NUCLEOTIDE SEQUENCE [LARGE SCALE GENOMIC DNA]</scope>
    <source>
        <strain evidence="5">TM71</strain>
    </source>
</reference>
<dbReference type="HOGENOM" id="CLU_037608_2_1_0"/>
<evidence type="ECO:0000259" key="4">
    <source>
        <dbReference type="PROSITE" id="PS51677"/>
    </source>
</evidence>
<evidence type="ECO:0000313" key="5">
    <source>
        <dbReference type="EMBL" id="AGL62726.1"/>
    </source>
</evidence>
<protein>
    <submittedName>
        <fullName evidence="5">Putative Chitin deacetylase</fullName>
        <ecNumber evidence="5">3.5.1.41</ecNumber>
    </submittedName>
</protein>
<keyword evidence="6" id="KW-1185">Reference proteome</keyword>
<evidence type="ECO:0000256" key="1">
    <source>
        <dbReference type="ARBA" id="ARBA00022723"/>
    </source>
</evidence>
<evidence type="ECO:0000256" key="3">
    <source>
        <dbReference type="SAM" id="Phobius"/>
    </source>
</evidence>
<dbReference type="GO" id="GO:0046872">
    <property type="term" value="F:metal ion binding"/>
    <property type="evidence" value="ECO:0007669"/>
    <property type="project" value="UniProtKB-KW"/>
</dbReference>
<feature type="domain" description="NodB homology" evidence="4">
    <location>
        <begin position="283"/>
        <end position="459"/>
    </location>
</feature>
<dbReference type="InterPro" id="IPR002509">
    <property type="entry name" value="NODB_dom"/>
</dbReference>
<dbReference type="EC" id="3.5.1.41" evidence="5"/>
<keyword evidence="3" id="KW-0812">Transmembrane</keyword>
<dbReference type="AlphaFoldDB" id="R4PZP4"/>
<dbReference type="GO" id="GO:0005975">
    <property type="term" value="P:carbohydrate metabolic process"/>
    <property type="evidence" value="ECO:0007669"/>
    <property type="project" value="InterPro"/>
</dbReference>
<keyword evidence="2 5" id="KW-0378">Hydrolase</keyword>
<name>R4PZP4_9BACT</name>
<dbReference type="Gene3D" id="3.20.20.370">
    <property type="entry name" value="Glycoside hydrolase/deacetylase"/>
    <property type="match status" value="1"/>
</dbReference>
<dbReference type="RefSeq" id="WP_015642176.1">
    <property type="nucleotide sequence ID" value="NC_021219.1"/>
</dbReference>
<feature type="transmembrane region" description="Helical" evidence="3">
    <location>
        <begin position="12"/>
        <end position="33"/>
    </location>
</feature>
<dbReference type="Proteomes" id="UP000013893">
    <property type="component" value="Chromosome"/>
</dbReference>
<dbReference type="InterPro" id="IPR050248">
    <property type="entry name" value="Polysacc_deacetylase_ArnD"/>
</dbReference>
<dbReference type="EMBL" id="CP005957">
    <property type="protein sequence ID" value="AGL62726.1"/>
    <property type="molecule type" value="Genomic_DNA"/>
</dbReference>
<dbReference type="Pfam" id="PF01522">
    <property type="entry name" value="Polysacc_deac_1"/>
    <property type="match status" value="1"/>
</dbReference>